<name>A0A5N5SK35_9CRUS</name>
<evidence type="ECO:0000256" key="11">
    <source>
        <dbReference type="ARBA" id="ARBA00023204"/>
    </source>
</evidence>
<evidence type="ECO:0000259" key="17">
    <source>
        <dbReference type="SMART" id="SM00849"/>
    </source>
</evidence>
<evidence type="ECO:0000256" key="10">
    <source>
        <dbReference type="ARBA" id="ARBA00022895"/>
    </source>
</evidence>
<evidence type="ECO:0000256" key="7">
    <source>
        <dbReference type="ARBA" id="ARBA00022722"/>
    </source>
</evidence>
<dbReference type="InterPro" id="IPR001279">
    <property type="entry name" value="Metallo-B-lactamas"/>
</dbReference>
<evidence type="ECO:0000256" key="9">
    <source>
        <dbReference type="ARBA" id="ARBA00022801"/>
    </source>
</evidence>
<dbReference type="GO" id="GO:0006303">
    <property type="term" value="P:double-strand break repair via nonhomologous end joining"/>
    <property type="evidence" value="ECO:0007669"/>
    <property type="project" value="TreeGrafter"/>
</dbReference>
<comment type="subcellular location">
    <subcellularLocation>
        <location evidence="3">Chromosome</location>
        <location evidence="3">Telomere</location>
    </subcellularLocation>
    <subcellularLocation>
        <location evidence="2">Nucleus</location>
    </subcellularLocation>
</comment>
<evidence type="ECO:0000256" key="2">
    <source>
        <dbReference type="ARBA" id="ARBA00004123"/>
    </source>
</evidence>
<comment type="catalytic activity">
    <reaction evidence="1">
        <text>a beta-lactam + H2O = a substituted beta-amino acid</text>
        <dbReference type="Rhea" id="RHEA:20401"/>
        <dbReference type="ChEBI" id="CHEBI:15377"/>
        <dbReference type="ChEBI" id="CHEBI:35627"/>
        <dbReference type="ChEBI" id="CHEBI:140347"/>
        <dbReference type="EC" id="3.5.2.6"/>
    </reaction>
</comment>
<dbReference type="PANTHER" id="PTHR23240:SF26">
    <property type="entry name" value="5' EXONUCLEASE APOLLO"/>
    <property type="match status" value="1"/>
</dbReference>
<dbReference type="InterPro" id="IPR011084">
    <property type="entry name" value="DRMBL"/>
</dbReference>
<evidence type="ECO:0000256" key="12">
    <source>
        <dbReference type="ARBA" id="ARBA00023242"/>
    </source>
</evidence>
<dbReference type="InterPro" id="IPR036866">
    <property type="entry name" value="RibonucZ/Hydroxyglut_hydro"/>
</dbReference>
<feature type="non-terminal residue" evidence="18">
    <location>
        <position position="1"/>
    </location>
</feature>
<dbReference type="GO" id="GO:0031123">
    <property type="term" value="P:RNA 3'-end processing"/>
    <property type="evidence" value="ECO:0007669"/>
    <property type="project" value="UniProtKB-ARBA"/>
</dbReference>
<dbReference type="Proteomes" id="UP000326759">
    <property type="component" value="Unassembled WGS sequence"/>
</dbReference>
<dbReference type="GO" id="GO:0008800">
    <property type="term" value="F:beta-lactamase activity"/>
    <property type="evidence" value="ECO:0007669"/>
    <property type="project" value="UniProtKB-EC"/>
</dbReference>
<keyword evidence="11" id="KW-0234">DNA repair</keyword>
<evidence type="ECO:0000256" key="15">
    <source>
        <dbReference type="ARBA" id="ARBA00042738"/>
    </source>
</evidence>
<evidence type="ECO:0000256" key="16">
    <source>
        <dbReference type="SAM" id="MobiDB-lite"/>
    </source>
</evidence>
<keyword evidence="10" id="KW-0779">Telomere</keyword>
<dbReference type="Gene3D" id="3.60.15.10">
    <property type="entry name" value="Ribonuclease Z/Hydroxyacylglutathione hydrolase-like"/>
    <property type="match status" value="1"/>
</dbReference>
<feature type="domain" description="Metallo-beta-lactamase" evidence="17">
    <location>
        <begin position="40"/>
        <end position="199"/>
    </location>
</feature>
<dbReference type="AlphaFoldDB" id="A0A5N5SK35"/>
<keyword evidence="18" id="KW-0269">Exonuclease</keyword>
<keyword evidence="6" id="KW-0158">Chromosome</keyword>
<keyword evidence="8" id="KW-0227">DNA damage</keyword>
<reference evidence="18 19" key="1">
    <citation type="journal article" date="2019" name="PLoS Biol.">
        <title>Sex chromosomes control vertical transmission of feminizing Wolbachia symbionts in an isopod.</title>
        <authorList>
            <person name="Becking T."/>
            <person name="Chebbi M.A."/>
            <person name="Giraud I."/>
            <person name="Moumen B."/>
            <person name="Laverre T."/>
            <person name="Caubet Y."/>
            <person name="Peccoud J."/>
            <person name="Gilbert C."/>
            <person name="Cordaux R."/>
        </authorList>
    </citation>
    <scope>NUCLEOTIDE SEQUENCE [LARGE SCALE GENOMIC DNA]</scope>
    <source>
        <strain evidence="18">ANa2</strain>
        <tissue evidence="18">Whole body excluding digestive tract and cuticle</tissue>
    </source>
</reference>
<evidence type="ECO:0000256" key="14">
    <source>
        <dbReference type="ARBA" id="ARBA00041693"/>
    </source>
</evidence>
<evidence type="ECO:0000256" key="6">
    <source>
        <dbReference type="ARBA" id="ARBA00022454"/>
    </source>
</evidence>
<feature type="compositionally biased region" description="Polar residues" evidence="16">
    <location>
        <begin position="453"/>
        <end position="469"/>
    </location>
</feature>
<feature type="region of interest" description="Disordered" evidence="16">
    <location>
        <begin position="427"/>
        <end position="469"/>
    </location>
</feature>
<gene>
    <name evidence="18" type="primary">Dclre1b</name>
    <name evidence="18" type="ORF">Anas_12567</name>
</gene>
<keyword evidence="7" id="KW-0540">Nuclease</keyword>
<sequence length="620" mass="71147">NPNKQSESNSKFNVFFGRILNVIVNNQKKIIVNLSIWHENMNGCVIEGTPLVVDFWQTQNYDEQKVFFLTHLHADHIKGLTSLWRKKIYTSPVNCLLLEQKFQNGIVIPLELDEPHIIFIDDDDTKTITVTLIDANHVPGSVIFLFQGPFGNILYTGDMRFYPEVFEHPILKPVLEAHEIDELYLDNTFLHPKYDFPSRNTATQMVFDIIDQLQILKRPKVYTTNFEDTRFHAINLQRIHARNYQKWNEYTPTVCIRLTALEFGIHPDERTTIDTEGIFTVPYSDHSSWSELRTFVAYIRPKKIVPIVKRNRRRKDLISLTLQETDDVSVLSEFISSPRKQSVFVSIPVSSYLATCKPIRHKLRMQNKECLIFPKKKKKNIEKGVLYTTFEEEVEEKEEILKGDQNKSSSNEEVRKELTVETNIIANSESSSRTSNEEITSKNFSGVNKEESSNTVITPQKQNENSTCDKSLILKEPKEQQTYESGDGSPSRLLGTALKNNACNTLSDKSITMHKELKEQISHESCDDSPSKLLTTTLKNSTCDILSDKSLTMHKELNEQQSHESCDDSPSKLLTTTLKNSTCDILSDKSRTMHKELNEKQSHESCDDSPIILNIGIKGH</sequence>
<dbReference type="GO" id="GO:0000723">
    <property type="term" value="P:telomere maintenance"/>
    <property type="evidence" value="ECO:0007669"/>
    <property type="project" value="TreeGrafter"/>
</dbReference>
<dbReference type="EMBL" id="SEYY01024049">
    <property type="protein sequence ID" value="KAB7494431.1"/>
    <property type="molecule type" value="Genomic_DNA"/>
</dbReference>
<evidence type="ECO:0000256" key="1">
    <source>
        <dbReference type="ARBA" id="ARBA00001526"/>
    </source>
</evidence>
<proteinExistence type="inferred from homology"/>
<dbReference type="GO" id="GO:0035312">
    <property type="term" value="F:5'-3' DNA exonuclease activity"/>
    <property type="evidence" value="ECO:0007669"/>
    <property type="project" value="TreeGrafter"/>
</dbReference>
<keyword evidence="19" id="KW-1185">Reference proteome</keyword>
<dbReference type="GO" id="GO:0036297">
    <property type="term" value="P:interstrand cross-link repair"/>
    <property type="evidence" value="ECO:0007669"/>
    <property type="project" value="TreeGrafter"/>
</dbReference>
<evidence type="ECO:0000313" key="19">
    <source>
        <dbReference type="Proteomes" id="UP000326759"/>
    </source>
</evidence>
<dbReference type="GO" id="GO:0000781">
    <property type="term" value="C:chromosome, telomeric region"/>
    <property type="evidence" value="ECO:0007669"/>
    <property type="project" value="UniProtKB-SubCell"/>
</dbReference>
<evidence type="ECO:0000256" key="3">
    <source>
        <dbReference type="ARBA" id="ARBA00004574"/>
    </source>
</evidence>
<keyword evidence="12" id="KW-0539">Nucleus</keyword>
<dbReference type="GO" id="GO:0005634">
    <property type="term" value="C:nucleus"/>
    <property type="evidence" value="ECO:0007669"/>
    <property type="project" value="UniProtKB-SubCell"/>
</dbReference>
<evidence type="ECO:0000256" key="13">
    <source>
        <dbReference type="ARBA" id="ARBA00039555"/>
    </source>
</evidence>
<comment type="caution">
    <text evidence="18">The sequence shown here is derived from an EMBL/GenBank/DDBJ whole genome shotgun (WGS) entry which is preliminary data.</text>
</comment>
<dbReference type="SMART" id="SM00849">
    <property type="entry name" value="Lactamase_B"/>
    <property type="match status" value="1"/>
</dbReference>
<keyword evidence="9" id="KW-0378">Hydrolase</keyword>
<evidence type="ECO:0000256" key="5">
    <source>
        <dbReference type="ARBA" id="ARBA00012865"/>
    </source>
</evidence>
<dbReference type="OrthoDB" id="262529at2759"/>
<dbReference type="SUPFAM" id="SSF56281">
    <property type="entry name" value="Metallo-hydrolase/oxidoreductase"/>
    <property type="match status" value="1"/>
</dbReference>
<evidence type="ECO:0000313" key="18">
    <source>
        <dbReference type="EMBL" id="KAB7494431.1"/>
    </source>
</evidence>
<dbReference type="Pfam" id="PF07522">
    <property type="entry name" value="DRMBL"/>
    <property type="match status" value="1"/>
</dbReference>
<evidence type="ECO:0000256" key="4">
    <source>
        <dbReference type="ARBA" id="ARBA00010304"/>
    </source>
</evidence>
<dbReference type="EC" id="3.5.2.6" evidence="5"/>
<feature type="non-terminal residue" evidence="18">
    <location>
        <position position="620"/>
    </location>
</feature>
<organism evidence="18 19">
    <name type="scientific">Armadillidium nasatum</name>
    <dbReference type="NCBI Taxonomy" id="96803"/>
    <lineage>
        <taxon>Eukaryota</taxon>
        <taxon>Metazoa</taxon>
        <taxon>Ecdysozoa</taxon>
        <taxon>Arthropoda</taxon>
        <taxon>Crustacea</taxon>
        <taxon>Multicrustacea</taxon>
        <taxon>Malacostraca</taxon>
        <taxon>Eumalacostraca</taxon>
        <taxon>Peracarida</taxon>
        <taxon>Isopoda</taxon>
        <taxon>Oniscidea</taxon>
        <taxon>Crinocheta</taxon>
        <taxon>Armadillidiidae</taxon>
        <taxon>Armadillidium</taxon>
    </lineage>
</organism>
<comment type="similarity">
    <text evidence="4">Belongs to the DNA repair metallo-beta-lactamase (DRMBL) family.</text>
</comment>
<dbReference type="Pfam" id="PF00753">
    <property type="entry name" value="Lactamase_B"/>
    <property type="match status" value="1"/>
</dbReference>
<accession>A0A5N5SK35</accession>
<dbReference type="PANTHER" id="PTHR23240">
    <property type="entry name" value="DNA CROSS-LINK REPAIR PROTEIN PSO2/SNM1-RELATED"/>
    <property type="match status" value="1"/>
</dbReference>
<evidence type="ECO:0000256" key="8">
    <source>
        <dbReference type="ARBA" id="ARBA00022763"/>
    </source>
</evidence>
<protein>
    <recommendedName>
        <fullName evidence="13">5' exonuclease Apollo</fullName>
        <ecNumber evidence="5">3.5.2.6</ecNumber>
    </recommendedName>
    <alternativeName>
        <fullName evidence="14">DNA cross-link repair 1B protein</fullName>
    </alternativeName>
    <alternativeName>
        <fullName evidence="15">SNM1 homolog B</fullName>
    </alternativeName>
</protein>
<dbReference type="GO" id="GO:0003684">
    <property type="term" value="F:damaged DNA binding"/>
    <property type="evidence" value="ECO:0007669"/>
    <property type="project" value="TreeGrafter"/>
</dbReference>